<comment type="similarity">
    <text evidence="1">Belongs to the ycf20 family.</text>
</comment>
<accession>A0AAW9R1Q1</accession>
<keyword evidence="2" id="KW-0812">Transmembrane</keyword>
<evidence type="ECO:0000313" key="4">
    <source>
        <dbReference type="Proteomes" id="UP001328733"/>
    </source>
</evidence>
<reference evidence="3 4" key="1">
    <citation type="submission" date="2024-01" db="EMBL/GenBank/DDBJ databases">
        <title>Genomic insights into the taxonomy and metabolism of the cyanobacterium Pannus brasiliensis CCIBt3594.</title>
        <authorList>
            <person name="Machado M."/>
            <person name="Botero N.B."/>
            <person name="Andreote A.P.D."/>
            <person name="Feitosa A.M.T."/>
            <person name="Popin R."/>
            <person name="Sivonen K."/>
            <person name="Fiore M.F."/>
        </authorList>
    </citation>
    <scope>NUCLEOTIDE SEQUENCE [LARGE SCALE GENOMIC DNA]</scope>
    <source>
        <strain evidence="3 4">CCIBt3594</strain>
    </source>
</reference>
<keyword evidence="2" id="KW-0472">Membrane</keyword>
<evidence type="ECO:0000256" key="2">
    <source>
        <dbReference type="SAM" id="Phobius"/>
    </source>
</evidence>
<comment type="caution">
    <text evidence="3">The sequence shown here is derived from an EMBL/GenBank/DDBJ whole genome shotgun (WGS) entry which is preliminary data.</text>
</comment>
<name>A0AAW9R1Q1_9CHRO</name>
<evidence type="ECO:0000256" key="1">
    <source>
        <dbReference type="ARBA" id="ARBA00009846"/>
    </source>
</evidence>
<sequence>MQRTRLNTLADSAGDRLNRFFSNPWRRLSLQVISLLLGVFIGQAVSTTAGQAGKWDIPSAGLLLIFTELISRFFYRDNRGRGRFSLFWESLNLLKIGITYSLFLEAFKLGS</sequence>
<keyword evidence="4" id="KW-1185">Reference proteome</keyword>
<dbReference type="PANTHER" id="PTHR33787:SF5">
    <property type="entry name" value="YCF20-LIKE PROTEIN"/>
    <property type="match status" value="1"/>
</dbReference>
<dbReference type="RefSeq" id="WP_332867405.1">
    <property type="nucleotide sequence ID" value="NZ_JBAFSM010000066.1"/>
</dbReference>
<evidence type="ECO:0000313" key="3">
    <source>
        <dbReference type="EMBL" id="MEG3439934.1"/>
    </source>
</evidence>
<dbReference type="Proteomes" id="UP001328733">
    <property type="component" value="Unassembled WGS sequence"/>
</dbReference>
<dbReference type="EMBL" id="JBAFSM010000066">
    <property type="protein sequence ID" value="MEG3439934.1"/>
    <property type="molecule type" value="Genomic_DNA"/>
</dbReference>
<keyword evidence="2" id="KW-1133">Transmembrane helix</keyword>
<protein>
    <submittedName>
        <fullName evidence="3">DUF565 domain-containing protein</fullName>
    </submittedName>
</protein>
<feature type="transmembrane region" description="Helical" evidence="2">
    <location>
        <begin position="57"/>
        <end position="75"/>
    </location>
</feature>
<organism evidence="3 4">
    <name type="scientific">Pannus brasiliensis CCIBt3594</name>
    <dbReference type="NCBI Taxonomy" id="1427578"/>
    <lineage>
        <taxon>Bacteria</taxon>
        <taxon>Bacillati</taxon>
        <taxon>Cyanobacteriota</taxon>
        <taxon>Cyanophyceae</taxon>
        <taxon>Oscillatoriophycideae</taxon>
        <taxon>Chroococcales</taxon>
        <taxon>Microcystaceae</taxon>
        <taxon>Pannus</taxon>
    </lineage>
</organism>
<dbReference type="Pfam" id="PF04483">
    <property type="entry name" value="DUF565"/>
    <property type="match status" value="1"/>
</dbReference>
<proteinExistence type="inferred from homology"/>
<dbReference type="InterPro" id="IPR007572">
    <property type="entry name" value="Uncharacterised_Ycf20"/>
</dbReference>
<feature type="transmembrane region" description="Helical" evidence="2">
    <location>
        <begin position="28"/>
        <end position="45"/>
    </location>
</feature>
<dbReference type="PANTHER" id="PTHR33787">
    <property type="match status" value="1"/>
</dbReference>
<dbReference type="AlphaFoldDB" id="A0AAW9R1Q1"/>
<gene>
    <name evidence="3" type="ORF">V0288_22595</name>
</gene>